<reference evidence="9 10" key="1">
    <citation type="submission" date="2018-11" db="EMBL/GenBank/DDBJ databases">
        <authorList>
            <consortium name="Pathogen Informatics"/>
        </authorList>
    </citation>
    <scope>NUCLEOTIDE SEQUENCE [LARGE SCALE GENOMIC DNA]</scope>
</reference>
<dbReference type="PANTHER" id="PTHR35971">
    <property type="entry name" value="SI:DKEY-31G6.6"/>
    <property type="match status" value="1"/>
</dbReference>
<evidence type="ECO:0000259" key="8">
    <source>
        <dbReference type="PROSITE" id="PS50835"/>
    </source>
</evidence>
<gene>
    <name evidence="9" type="ORF">CGOC_LOCUS3389</name>
</gene>
<evidence type="ECO:0000256" key="3">
    <source>
        <dbReference type="ARBA" id="ARBA00022553"/>
    </source>
</evidence>
<feature type="region of interest" description="Disordered" evidence="7">
    <location>
        <begin position="219"/>
        <end position="243"/>
    </location>
</feature>
<evidence type="ECO:0000256" key="6">
    <source>
        <dbReference type="ARBA" id="ARBA00023319"/>
    </source>
</evidence>
<feature type="region of interest" description="Disordered" evidence="7">
    <location>
        <begin position="143"/>
        <end position="169"/>
    </location>
</feature>
<evidence type="ECO:0000313" key="10">
    <source>
        <dbReference type="Proteomes" id="UP000271889"/>
    </source>
</evidence>
<sequence length="305" mass="32612">MNNGSLIVTDIDADTADNLKLYMCKVRGRRKPSIAFTVELEDELPVVNVEPKKLSLVPGDTLQLSCNLSGSPLTTKIEWTKNDQKIIPDEIVQILPNNTLLITTAEEFDTGLYKCIAISPIGSAYDQAKVIVEDPSPMLSEASEAYTMRTSPEETSEQESSGDTNKNEVDVTATTQAILQPTTDIAEDEITMSTSHPAVTPITPEVLIVTTPMTTSTTASTTISTASTTSTTSATTTTSADTTTTSVTLVTTAEAPLTEGSGDYEYTDGDSEHLHYALADADSMCPHGTRYQDGQCIGQSVFSFG</sequence>
<keyword evidence="10" id="KW-1185">Reference proteome</keyword>
<dbReference type="SMART" id="SM00409">
    <property type="entry name" value="IG"/>
    <property type="match status" value="1"/>
</dbReference>
<dbReference type="InterPro" id="IPR003599">
    <property type="entry name" value="Ig_sub"/>
</dbReference>
<dbReference type="FunFam" id="2.60.40.10:FF:000032">
    <property type="entry name" value="palladin isoform X1"/>
    <property type="match status" value="1"/>
</dbReference>
<keyword evidence="6" id="KW-0393">Immunoglobulin domain</keyword>
<dbReference type="EMBL" id="UYRV01008537">
    <property type="protein sequence ID" value="VDK55670.1"/>
    <property type="molecule type" value="Genomic_DNA"/>
</dbReference>
<dbReference type="SUPFAM" id="SSF48726">
    <property type="entry name" value="Immunoglobulin"/>
    <property type="match status" value="1"/>
</dbReference>
<dbReference type="OrthoDB" id="5985519at2759"/>
<dbReference type="PANTHER" id="PTHR35971:SF5">
    <property type="entry name" value="OBSCURIN LIKE CYTOSKELETAL ADAPTOR 1"/>
    <property type="match status" value="1"/>
</dbReference>
<keyword evidence="5" id="KW-1015">Disulfide bond</keyword>
<dbReference type="SMART" id="SM00408">
    <property type="entry name" value="IGc2"/>
    <property type="match status" value="1"/>
</dbReference>
<dbReference type="AlphaFoldDB" id="A0A3P6RLV0"/>
<evidence type="ECO:0000256" key="5">
    <source>
        <dbReference type="ARBA" id="ARBA00023157"/>
    </source>
</evidence>
<comment type="subcellular location">
    <subcellularLocation>
        <location evidence="1">Cytoplasm</location>
    </subcellularLocation>
</comment>
<proteinExistence type="predicted"/>
<dbReference type="InterPro" id="IPR007110">
    <property type="entry name" value="Ig-like_dom"/>
</dbReference>
<evidence type="ECO:0000256" key="7">
    <source>
        <dbReference type="SAM" id="MobiDB-lite"/>
    </source>
</evidence>
<dbReference type="Proteomes" id="UP000271889">
    <property type="component" value="Unassembled WGS sequence"/>
</dbReference>
<feature type="domain" description="Ig-like" evidence="8">
    <location>
        <begin position="45"/>
        <end position="131"/>
    </location>
</feature>
<protein>
    <recommendedName>
        <fullName evidence="8">Ig-like domain-containing protein</fullName>
    </recommendedName>
</protein>
<dbReference type="InterPro" id="IPR003598">
    <property type="entry name" value="Ig_sub2"/>
</dbReference>
<organism evidence="9 10">
    <name type="scientific">Cylicostephanus goldi</name>
    <name type="common">Nematode worm</name>
    <dbReference type="NCBI Taxonomy" id="71465"/>
    <lineage>
        <taxon>Eukaryota</taxon>
        <taxon>Metazoa</taxon>
        <taxon>Ecdysozoa</taxon>
        <taxon>Nematoda</taxon>
        <taxon>Chromadorea</taxon>
        <taxon>Rhabditida</taxon>
        <taxon>Rhabditina</taxon>
        <taxon>Rhabditomorpha</taxon>
        <taxon>Strongyloidea</taxon>
        <taxon>Strongylidae</taxon>
        <taxon>Cylicostephanus</taxon>
    </lineage>
</organism>
<evidence type="ECO:0000256" key="2">
    <source>
        <dbReference type="ARBA" id="ARBA00022490"/>
    </source>
</evidence>
<dbReference type="PROSITE" id="PS50835">
    <property type="entry name" value="IG_LIKE"/>
    <property type="match status" value="1"/>
</dbReference>
<dbReference type="GO" id="GO:0005737">
    <property type="term" value="C:cytoplasm"/>
    <property type="evidence" value="ECO:0007669"/>
    <property type="project" value="UniProtKB-SubCell"/>
</dbReference>
<evidence type="ECO:0000256" key="4">
    <source>
        <dbReference type="ARBA" id="ARBA00022737"/>
    </source>
</evidence>
<evidence type="ECO:0000256" key="1">
    <source>
        <dbReference type="ARBA" id="ARBA00004496"/>
    </source>
</evidence>
<keyword evidence="4" id="KW-0677">Repeat</keyword>
<evidence type="ECO:0000313" key="9">
    <source>
        <dbReference type="EMBL" id="VDK55670.1"/>
    </source>
</evidence>
<dbReference type="Gene3D" id="2.60.40.10">
    <property type="entry name" value="Immunoglobulins"/>
    <property type="match status" value="1"/>
</dbReference>
<dbReference type="Pfam" id="PF13927">
    <property type="entry name" value="Ig_3"/>
    <property type="match status" value="1"/>
</dbReference>
<keyword evidence="3" id="KW-0597">Phosphoprotein</keyword>
<dbReference type="InterPro" id="IPR052385">
    <property type="entry name" value="Obscurin/Obscurin-like_Reg"/>
</dbReference>
<dbReference type="InterPro" id="IPR036179">
    <property type="entry name" value="Ig-like_dom_sf"/>
</dbReference>
<accession>A0A3P6RLV0</accession>
<name>A0A3P6RLV0_CYLGO</name>
<keyword evidence="2" id="KW-0963">Cytoplasm</keyword>
<dbReference type="InterPro" id="IPR013783">
    <property type="entry name" value="Ig-like_fold"/>
</dbReference>